<dbReference type="EMBL" id="LAZR01000052">
    <property type="protein sequence ID" value="KKN98338.1"/>
    <property type="molecule type" value="Genomic_DNA"/>
</dbReference>
<dbReference type="GO" id="GO:0006508">
    <property type="term" value="P:proteolysis"/>
    <property type="evidence" value="ECO:0007669"/>
    <property type="project" value="InterPro"/>
</dbReference>
<dbReference type="GO" id="GO:0004175">
    <property type="term" value="F:endopeptidase activity"/>
    <property type="evidence" value="ECO:0007669"/>
    <property type="project" value="TreeGrafter"/>
</dbReference>
<dbReference type="PROSITE" id="PS51257">
    <property type="entry name" value="PROKAR_LIPOPROTEIN"/>
    <property type="match status" value="1"/>
</dbReference>
<organism evidence="2">
    <name type="scientific">marine sediment metagenome</name>
    <dbReference type="NCBI Taxonomy" id="412755"/>
    <lineage>
        <taxon>unclassified sequences</taxon>
        <taxon>metagenomes</taxon>
        <taxon>ecological metagenomes</taxon>
    </lineage>
</organism>
<sequence>MKKFFLSVLCLGLIVTSCKKNDDDPVIEEEIETPEEETPVVVDIEVQNFFWQTLNLYYFWQGDVPDLADDRFDTQTAYEEYLTENNDPVALLENKLLFSEDRFTFYSDDYTELVNGSAGISKSNGLQFGLGRITDTDEVFGFVEYVIKNSDASGKDIKRGDLFIGVDGQTLYSNRENPADNNLDLLFGENDTYSLNMAEIVDGGISPNDKKVTLTKSEGLVEDPIHVSNVITSGDRKIGYLMYNQFVAGSEDALNAVFADFTAQGVNDLVLDLRYNPGGRGSTAAVLASLIKGTTTSDLLFRTIYNAKLQAQFDSSSTDNFFVSTTGSSDGNSNAALNTLNLSKVYIIATEASASASELVMVGLEPYINVVHIGGTTVGKNQGSVLFVDDPEGGNVYAADRVDNINPNVQWGLQPIISRVENSAGFSDYVDGLVPDIELPEDITDLGVLGNANEPLLARAIQEITGNGAKRNFEVLIPANVVSSSKLYNPRNTTLLLNNSIPIGKIPVAEKK</sequence>
<dbReference type="AlphaFoldDB" id="A0A0F9Y135"/>
<name>A0A0F9Y135_9ZZZZ</name>
<dbReference type="InterPro" id="IPR005151">
    <property type="entry name" value="Tail-specific_protease"/>
</dbReference>
<evidence type="ECO:0000259" key="1">
    <source>
        <dbReference type="SMART" id="SM00245"/>
    </source>
</evidence>
<dbReference type="Gene3D" id="3.90.226.10">
    <property type="entry name" value="2-enoyl-CoA Hydratase, Chain A, domain 1"/>
    <property type="match status" value="1"/>
</dbReference>
<dbReference type="PANTHER" id="PTHR32060:SF30">
    <property type="entry name" value="CARBOXY-TERMINAL PROCESSING PROTEASE CTPA"/>
    <property type="match status" value="1"/>
</dbReference>
<proteinExistence type="predicted"/>
<dbReference type="Gene3D" id="2.30.42.10">
    <property type="match status" value="1"/>
</dbReference>
<comment type="caution">
    <text evidence="2">The sequence shown here is derived from an EMBL/GenBank/DDBJ whole genome shotgun (WGS) entry which is preliminary data.</text>
</comment>
<gene>
    <name evidence="2" type="ORF">LCGC14_0148720</name>
</gene>
<dbReference type="Pfam" id="PF03572">
    <property type="entry name" value="Peptidase_S41"/>
    <property type="match status" value="1"/>
</dbReference>
<dbReference type="SMART" id="SM00245">
    <property type="entry name" value="TSPc"/>
    <property type="match status" value="1"/>
</dbReference>
<reference evidence="2" key="1">
    <citation type="journal article" date="2015" name="Nature">
        <title>Complex archaea that bridge the gap between prokaryotes and eukaryotes.</title>
        <authorList>
            <person name="Spang A."/>
            <person name="Saw J.H."/>
            <person name="Jorgensen S.L."/>
            <person name="Zaremba-Niedzwiedzka K."/>
            <person name="Martijn J."/>
            <person name="Lind A.E."/>
            <person name="van Eijk R."/>
            <person name="Schleper C."/>
            <person name="Guy L."/>
            <person name="Ettema T.J."/>
        </authorList>
    </citation>
    <scope>NUCLEOTIDE SEQUENCE</scope>
</reference>
<dbReference type="GO" id="GO:0030288">
    <property type="term" value="C:outer membrane-bounded periplasmic space"/>
    <property type="evidence" value="ECO:0007669"/>
    <property type="project" value="TreeGrafter"/>
</dbReference>
<dbReference type="GO" id="GO:0008236">
    <property type="term" value="F:serine-type peptidase activity"/>
    <property type="evidence" value="ECO:0007669"/>
    <property type="project" value="InterPro"/>
</dbReference>
<dbReference type="InterPro" id="IPR041613">
    <property type="entry name" value="Pept_S41_N"/>
</dbReference>
<dbReference type="SUPFAM" id="SSF52096">
    <property type="entry name" value="ClpP/crotonase"/>
    <property type="match status" value="1"/>
</dbReference>
<protein>
    <recommendedName>
        <fullName evidence="1">Tail specific protease domain-containing protein</fullName>
    </recommendedName>
</protein>
<accession>A0A0F9Y135</accession>
<dbReference type="PANTHER" id="PTHR32060">
    <property type="entry name" value="TAIL-SPECIFIC PROTEASE"/>
    <property type="match status" value="1"/>
</dbReference>
<dbReference type="InterPro" id="IPR036034">
    <property type="entry name" value="PDZ_sf"/>
</dbReference>
<dbReference type="GO" id="GO:0007165">
    <property type="term" value="P:signal transduction"/>
    <property type="evidence" value="ECO:0007669"/>
    <property type="project" value="TreeGrafter"/>
</dbReference>
<dbReference type="CDD" id="cd07561">
    <property type="entry name" value="Peptidase_S41_CPP_like"/>
    <property type="match status" value="1"/>
</dbReference>
<feature type="domain" description="Tail specific protease" evidence="1">
    <location>
        <begin position="207"/>
        <end position="440"/>
    </location>
</feature>
<dbReference type="InterPro" id="IPR029045">
    <property type="entry name" value="ClpP/crotonase-like_dom_sf"/>
</dbReference>
<evidence type="ECO:0000313" key="2">
    <source>
        <dbReference type="EMBL" id="KKN98338.1"/>
    </source>
</evidence>
<dbReference type="Pfam" id="PF18294">
    <property type="entry name" value="Pept_S41_N"/>
    <property type="match status" value="1"/>
</dbReference>
<dbReference type="Gene3D" id="3.30.750.170">
    <property type="match status" value="1"/>
</dbReference>